<dbReference type="FunFam" id="3.30.200.20:FF:000178">
    <property type="entry name" value="serine/threonine-protein kinase PBS1-like"/>
    <property type="match status" value="1"/>
</dbReference>
<dbReference type="PROSITE" id="PS00108">
    <property type="entry name" value="PROTEIN_KINASE_ST"/>
    <property type="match status" value="1"/>
</dbReference>
<keyword evidence="9 15" id="KW-0067">ATP-binding</keyword>
<evidence type="ECO:0000256" key="13">
    <source>
        <dbReference type="ARBA" id="ARBA00047899"/>
    </source>
</evidence>
<dbReference type="GO" id="GO:0016020">
    <property type="term" value="C:membrane"/>
    <property type="evidence" value="ECO:0007669"/>
    <property type="project" value="UniProtKB-SubCell"/>
</dbReference>
<dbReference type="Pfam" id="PF13947">
    <property type="entry name" value="GUB_WAK_bind"/>
    <property type="match status" value="1"/>
</dbReference>
<dbReference type="Pfam" id="PF00069">
    <property type="entry name" value="Pkinase"/>
    <property type="match status" value="1"/>
</dbReference>
<evidence type="ECO:0000256" key="16">
    <source>
        <dbReference type="SAM" id="MobiDB-lite"/>
    </source>
</evidence>
<dbReference type="PROSITE" id="PS00107">
    <property type="entry name" value="PROTEIN_KINASE_ATP"/>
    <property type="match status" value="1"/>
</dbReference>
<evidence type="ECO:0000313" key="21">
    <source>
        <dbReference type="Proteomes" id="UP001443914"/>
    </source>
</evidence>
<accession>A0AAW1IFX7</accession>
<keyword evidence="21" id="KW-1185">Reference proteome</keyword>
<evidence type="ECO:0000259" key="19">
    <source>
        <dbReference type="PROSITE" id="PS50011"/>
    </source>
</evidence>
<dbReference type="InterPro" id="IPR025287">
    <property type="entry name" value="WAK_GUB"/>
</dbReference>
<dbReference type="InterPro" id="IPR011009">
    <property type="entry name" value="Kinase-like_dom_sf"/>
</dbReference>
<evidence type="ECO:0000256" key="1">
    <source>
        <dbReference type="ARBA" id="ARBA00004479"/>
    </source>
</evidence>
<dbReference type="EC" id="2.7.11.1" evidence="2"/>
<evidence type="ECO:0000256" key="2">
    <source>
        <dbReference type="ARBA" id="ARBA00012513"/>
    </source>
</evidence>
<comment type="catalytic activity">
    <reaction evidence="13">
        <text>L-threonyl-[protein] + ATP = O-phospho-L-threonyl-[protein] + ADP + H(+)</text>
        <dbReference type="Rhea" id="RHEA:46608"/>
        <dbReference type="Rhea" id="RHEA-COMP:11060"/>
        <dbReference type="Rhea" id="RHEA-COMP:11605"/>
        <dbReference type="ChEBI" id="CHEBI:15378"/>
        <dbReference type="ChEBI" id="CHEBI:30013"/>
        <dbReference type="ChEBI" id="CHEBI:30616"/>
        <dbReference type="ChEBI" id="CHEBI:61977"/>
        <dbReference type="ChEBI" id="CHEBI:456216"/>
        <dbReference type="EC" id="2.7.11.1"/>
    </reaction>
</comment>
<evidence type="ECO:0000256" key="4">
    <source>
        <dbReference type="ARBA" id="ARBA00022679"/>
    </source>
</evidence>
<evidence type="ECO:0000256" key="9">
    <source>
        <dbReference type="ARBA" id="ARBA00022840"/>
    </source>
</evidence>
<dbReference type="GO" id="GO:0005524">
    <property type="term" value="F:ATP binding"/>
    <property type="evidence" value="ECO:0007669"/>
    <property type="project" value="UniProtKB-UniRule"/>
</dbReference>
<proteinExistence type="predicted"/>
<dbReference type="InterPro" id="IPR017441">
    <property type="entry name" value="Protein_kinase_ATP_BS"/>
</dbReference>
<dbReference type="GO" id="GO:0004674">
    <property type="term" value="F:protein serine/threonine kinase activity"/>
    <property type="evidence" value="ECO:0007669"/>
    <property type="project" value="UniProtKB-KW"/>
</dbReference>
<evidence type="ECO:0000256" key="5">
    <source>
        <dbReference type="ARBA" id="ARBA00022692"/>
    </source>
</evidence>
<comment type="caution">
    <text evidence="20">The sequence shown here is derived from an EMBL/GenBank/DDBJ whole genome shotgun (WGS) entry which is preliminary data.</text>
</comment>
<feature type="region of interest" description="Disordered" evidence="16">
    <location>
        <begin position="611"/>
        <end position="633"/>
    </location>
</feature>
<dbReference type="Pfam" id="PF14380">
    <property type="entry name" value="WAK_assoc"/>
    <property type="match status" value="1"/>
</dbReference>
<keyword evidence="10 17" id="KW-1133">Transmembrane helix</keyword>
<dbReference type="AlphaFoldDB" id="A0AAW1IFX7"/>
<feature type="compositionally biased region" description="Polar residues" evidence="16">
    <location>
        <begin position="623"/>
        <end position="633"/>
    </location>
</feature>
<keyword evidence="3" id="KW-0723">Serine/threonine-protein kinase</keyword>
<feature type="binding site" evidence="15">
    <location>
        <position position="358"/>
    </location>
    <ligand>
        <name>ATP</name>
        <dbReference type="ChEBI" id="CHEBI:30616"/>
    </ligand>
</feature>
<keyword evidence="4" id="KW-0808">Transferase</keyword>
<keyword evidence="8" id="KW-0418">Kinase</keyword>
<gene>
    <name evidence="20" type="ORF">RND81_09G003500</name>
</gene>
<dbReference type="GO" id="GO:0030247">
    <property type="term" value="F:polysaccharide binding"/>
    <property type="evidence" value="ECO:0007669"/>
    <property type="project" value="InterPro"/>
</dbReference>
<sequence>MIKSLYFSKCNIILFKLILLLQFKLYSSLSSNHFGDCITKTCGDVNISYPFYVIDQQKSYCGYPGFEVICKVEKFPYINISGISYVIKNVSYEDQTLQVINSMLLESFDDKTACVGALQGLNLTLNNEKFKYGAKHSEIFLVLNCPPTILEQSSPNWVVCGGVGVYKNESRLRDLEGKCKGVVSVPYDGERTTIGNVKEMLEDGFSLNWLGNNCSTCRVSGGQCGYDQDLNEFSCFCPDRTHAYGCVLPSKKHNSHLGLILALGAFIVGTVTFISLVICAKRRNTFASKVTFPWTTRADGNQNVEAFLKIYGSLASKRFTYPEIKVMTSSFKHKLGEGGYGTVYKGKLLDGRFVAVKKLKNLKGDGKEFINEVVSISRTNHVNIVALLGFCSHRNKRALVYEFMPNGSLEKFICHPGNVQSLPRETLINIAVGVAKGLDYLHRGCNARILHFDIKPHNILLDQEFCPKISDFGLAKLSETKNSITSMLEARGTIGYIAPEVFCKNFGGVSHKSDVYSYGMMVLDMACGRKNVLVQAQNSSEQYFPDWIYDQLQHEEIVVTNEIIDHGESGLLRKLILVGLWCIQTYPSNRPSMNIVVEMLEGNVESIQMPPKPILSSPPRSEIQCSDTLVTIS</sequence>
<evidence type="ECO:0000256" key="11">
    <source>
        <dbReference type="ARBA" id="ARBA00023136"/>
    </source>
</evidence>
<dbReference type="SUPFAM" id="SSF56112">
    <property type="entry name" value="Protein kinase-like (PK-like)"/>
    <property type="match status" value="1"/>
</dbReference>
<organism evidence="20 21">
    <name type="scientific">Saponaria officinalis</name>
    <name type="common">Common soapwort</name>
    <name type="synonym">Lychnis saponaria</name>
    <dbReference type="NCBI Taxonomy" id="3572"/>
    <lineage>
        <taxon>Eukaryota</taxon>
        <taxon>Viridiplantae</taxon>
        <taxon>Streptophyta</taxon>
        <taxon>Embryophyta</taxon>
        <taxon>Tracheophyta</taxon>
        <taxon>Spermatophyta</taxon>
        <taxon>Magnoliopsida</taxon>
        <taxon>eudicotyledons</taxon>
        <taxon>Gunneridae</taxon>
        <taxon>Pentapetalae</taxon>
        <taxon>Caryophyllales</taxon>
        <taxon>Caryophyllaceae</taxon>
        <taxon>Caryophylleae</taxon>
        <taxon>Saponaria</taxon>
    </lineage>
</organism>
<dbReference type="PANTHER" id="PTHR27009">
    <property type="entry name" value="RUST RESISTANCE KINASE LR10-RELATED"/>
    <property type="match status" value="1"/>
</dbReference>
<keyword evidence="6 18" id="KW-0732">Signal</keyword>
<evidence type="ECO:0000256" key="14">
    <source>
        <dbReference type="ARBA" id="ARBA00048679"/>
    </source>
</evidence>
<dbReference type="InterPro" id="IPR032872">
    <property type="entry name" value="WAK_assoc_C"/>
</dbReference>
<feature type="chain" id="PRO_5043732648" description="non-specific serine/threonine protein kinase" evidence="18">
    <location>
        <begin position="31"/>
        <end position="633"/>
    </location>
</feature>
<evidence type="ECO:0000256" key="12">
    <source>
        <dbReference type="ARBA" id="ARBA00023180"/>
    </source>
</evidence>
<dbReference type="Gene3D" id="1.10.510.10">
    <property type="entry name" value="Transferase(Phosphotransferase) domain 1"/>
    <property type="match status" value="1"/>
</dbReference>
<evidence type="ECO:0000256" key="18">
    <source>
        <dbReference type="SAM" id="SignalP"/>
    </source>
</evidence>
<keyword evidence="7 15" id="KW-0547">Nucleotide-binding</keyword>
<name>A0AAW1IFX7_SAPOF</name>
<dbReference type="SMART" id="SM00220">
    <property type="entry name" value="S_TKc"/>
    <property type="match status" value="1"/>
</dbReference>
<dbReference type="Proteomes" id="UP001443914">
    <property type="component" value="Unassembled WGS sequence"/>
</dbReference>
<dbReference type="FunFam" id="1.10.510.10:FF:000590">
    <property type="entry name" value="PR5-like receptor kinase"/>
    <property type="match status" value="1"/>
</dbReference>
<dbReference type="PROSITE" id="PS50011">
    <property type="entry name" value="PROTEIN_KINASE_DOM"/>
    <property type="match status" value="1"/>
</dbReference>
<feature type="transmembrane region" description="Helical" evidence="17">
    <location>
        <begin position="257"/>
        <end position="279"/>
    </location>
</feature>
<evidence type="ECO:0000313" key="20">
    <source>
        <dbReference type="EMBL" id="KAK9688684.1"/>
    </source>
</evidence>
<protein>
    <recommendedName>
        <fullName evidence="2">non-specific serine/threonine protein kinase</fullName>
        <ecNumber evidence="2">2.7.11.1</ecNumber>
    </recommendedName>
</protein>
<evidence type="ECO:0000256" key="7">
    <source>
        <dbReference type="ARBA" id="ARBA00022741"/>
    </source>
</evidence>
<evidence type="ECO:0000256" key="3">
    <source>
        <dbReference type="ARBA" id="ARBA00022527"/>
    </source>
</evidence>
<dbReference type="EMBL" id="JBDFQZ010000009">
    <property type="protein sequence ID" value="KAK9688684.1"/>
    <property type="molecule type" value="Genomic_DNA"/>
</dbReference>
<evidence type="ECO:0000256" key="10">
    <source>
        <dbReference type="ARBA" id="ARBA00022989"/>
    </source>
</evidence>
<feature type="signal peptide" evidence="18">
    <location>
        <begin position="1"/>
        <end position="30"/>
    </location>
</feature>
<keyword evidence="5 17" id="KW-0812">Transmembrane</keyword>
<dbReference type="InterPro" id="IPR045874">
    <property type="entry name" value="LRK10/LRL21-25-like"/>
</dbReference>
<keyword evidence="11 17" id="KW-0472">Membrane</keyword>
<dbReference type="InterPro" id="IPR000719">
    <property type="entry name" value="Prot_kinase_dom"/>
</dbReference>
<evidence type="ECO:0000256" key="8">
    <source>
        <dbReference type="ARBA" id="ARBA00022777"/>
    </source>
</evidence>
<reference evidence="20" key="1">
    <citation type="submission" date="2024-03" db="EMBL/GenBank/DDBJ databases">
        <title>WGS assembly of Saponaria officinalis var. Norfolk2.</title>
        <authorList>
            <person name="Jenkins J."/>
            <person name="Shu S."/>
            <person name="Grimwood J."/>
            <person name="Barry K."/>
            <person name="Goodstein D."/>
            <person name="Schmutz J."/>
            <person name="Leebens-Mack J."/>
            <person name="Osbourn A."/>
        </authorList>
    </citation>
    <scope>NUCLEOTIDE SEQUENCE [LARGE SCALE GENOMIC DNA]</scope>
    <source>
        <strain evidence="20">JIC</strain>
    </source>
</reference>
<dbReference type="InterPro" id="IPR008271">
    <property type="entry name" value="Ser/Thr_kinase_AS"/>
</dbReference>
<evidence type="ECO:0000256" key="15">
    <source>
        <dbReference type="PROSITE-ProRule" id="PRU10141"/>
    </source>
</evidence>
<evidence type="ECO:0000256" key="6">
    <source>
        <dbReference type="ARBA" id="ARBA00022729"/>
    </source>
</evidence>
<comment type="catalytic activity">
    <reaction evidence="14">
        <text>L-seryl-[protein] + ATP = O-phospho-L-seryl-[protein] + ADP + H(+)</text>
        <dbReference type="Rhea" id="RHEA:17989"/>
        <dbReference type="Rhea" id="RHEA-COMP:9863"/>
        <dbReference type="Rhea" id="RHEA-COMP:11604"/>
        <dbReference type="ChEBI" id="CHEBI:15378"/>
        <dbReference type="ChEBI" id="CHEBI:29999"/>
        <dbReference type="ChEBI" id="CHEBI:30616"/>
        <dbReference type="ChEBI" id="CHEBI:83421"/>
        <dbReference type="ChEBI" id="CHEBI:456216"/>
        <dbReference type="EC" id="2.7.11.1"/>
    </reaction>
</comment>
<keyword evidence="12" id="KW-0325">Glycoprotein</keyword>
<comment type="subcellular location">
    <subcellularLocation>
        <location evidence="1">Membrane</location>
        <topology evidence="1">Single-pass type I membrane protein</topology>
    </subcellularLocation>
</comment>
<feature type="domain" description="Protein kinase" evidence="19">
    <location>
        <begin position="329"/>
        <end position="615"/>
    </location>
</feature>
<evidence type="ECO:0000256" key="17">
    <source>
        <dbReference type="SAM" id="Phobius"/>
    </source>
</evidence>
<dbReference type="Gene3D" id="3.30.200.20">
    <property type="entry name" value="Phosphorylase Kinase, domain 1"/>
    <property type="match status" value="1"/>
</dbReference>